<evidence type="ECO:0000256" key="6">
    <source>
        <dbReference type="SAM" id="Phobius"/>
    </source>
</evidence>
<keyword evidence="2 6" id="KW-0812">Transmembrane</keyword>
<name>A0A835GMV1_SPOEX</name>
<feature type="transmembrane region" description="Helical" evidence="6">
    <location>
        <begin position="437"/>
        <end position="457"/>
    </location>
</feature>
<feature type="non-terminal residue" evidence="8">
    <location>
        <position position="1"/>
    </location>
</feature>
<dbReference type="GO" id="GO:0005783">
    <property type="term" value="C:endoplasmic reticulum"/>
    <property type="evidence" value="ECO:0007669"/>
    <property type="project" value="TreeGrafter"/>
</dbReference>
<evidence type="ECO:0000256" key="1">
    <source>
        <dbReference type="ARBA" id="ARBA00004141"/>
    </source>
</evidence>
<feature type="transmembrane region" description="Helical" evidence="6">
    <location>
        <begin position="207"/>
        <end position="231"/>
    </location>
</feature>
<comment type="caution">
    <text evidence="8">The sequence shown here is derived from an EMBL/GenBank/DDBJ whole genome shotgun (WGS) entry which is preliminary data.</text>
</comment>
<dbReference type="PANTHER" id="PTHR13285:SF18">
    <property type="entry name" value="PROTEIN-CYSTEINE N-PALMITOYLTRANSFERASE RASP"/>
    <property type="match status" value="1"/>
</dbReference>
<evidence type="ECO:0000313" key="8">
    <source>
        <dbReference type="EMBL" id="KAF9421414.1"/>
    </source>
</evidence>
<dbReference type="PANTHER" id="PTHR13285">
    <property type="entry name" value="ACYLTRANSFERASE"/>
    <property type="match status" value="1"/>
</dbReference>
<comment type="similarity">
    <text evidence="5">Belongs to the membrane-bound acyltransferase family. HHAT subfamily.</text>
</comment>
<sequence>MFLWILACFYSLYKLLRAQTEILESNPDLHYELRDLIPGWGFLSRFKDEADVEWSTWKYHVQNSWLYMLFQFVISETIRRFNVHLLKYWYILSSIIFITSFMGFKQLVVIFAQPVIFSAIVFSGGGKISIWLTSIFLLALYNSMKYKYFFWYFLDTDHLKDEEVFVILYGIAWVELRCISFCLDYVDRKEKLANQAQEKEKLKEASVFEELINMFSYILYLPLLFVGPLILYEEFEKSFCVTNEKLTMRLKCFILEMLRFQIYTIILELAFHFVYFYAMQSQIEAILKMPSLALCGGGLWMGLEFHMKYVISYGTAAAYSRLDNIDPPPTPRCIVRIHVYSQMWRYFDVGLYRFLLKYIYKPVFTTLSNYFTMPKITNKLISSFITFVFIFMWHGTMWNILVWSVLNYIEYAGKAASKTARYTLFKEKYLKTDAMEVRFTAFLCAPLLGMSAISNFYLFAGSEVGNLYLELLKWPSLYNAVLVYSSLYCCCHVAIALSDVSSRTDVKKTEMKTIDPKVEINVAASGGVGGGQHGGAGSEAADDASLGNAYTSLLHRFQQTAV</sequence>
<dbReference type="InterPro" id="IPR051085">
    <property type="entry name" value="MB_O-acyltransferase"/>
</dbReference>
<feature type="transmembrane region" description="Helical" evidence="6">
    <location>
        <begin position="477"/>
        <end position="498"/>
    </location>
</feature>
<evidence type="ECO:0000256" key="7">
    <source>
        <dbReference type="SAM" id="SignalP"/>
    </source>
</evidence>
<accession>A0A835GMV1</accession>
<dbReference type="GO" id="GO:0016020">
    <property type="term" value="C:membrane"/>
    <property type="evidence" value="ECO:0007669"/>
    <property type="project" value="UniProtKB-SubCell"/>
</dbReference>
<feature type="transmembrane region" description="Helical" evidence="6">
    <location>
        <begin position="116"/>
        <end position="144"/>
    </location>
</feature>
<feature type="transmembrane region" description="Helical" evidence="6">
    <location>
        <begin position="380"/>
        <end position="406"/>
    </location>
</feature>
<feature type="chain" id="PRO_5032673175" description="Protein-cysteine N-palmitoyltransferase Rasp" evidence="7">
    <location>
        <begin position="19"/>
        <end position="562"/>
    </location>
</feature>
<evidence type="ECO:0000256" key="2">
    <source>
        <dbReference type="ARBA" id="ARBA00022692"/>
    </source>
</evidence>
<evidence type="ECO:0000256" key="3">
    <source>
        <dbReference type="ARBA" id="ARBA00022989"/>
    </source>
</evidence>
<dbReference type="EMBL" id="JACKWZ010000024">
    <property type="protein sequence ID" value="KAF9421414.1"/>
    <property type="molecule type" value="Genomic_DNA"/>
</dbReference>
<dbReference type="AlphaFoldDB" id="A0A835GMV1"/>
<feature type="signal peptide" evidence="7">
    <location>
        <begin position="1"/>
        <end position="18"/>
    </location>
</feature>
<evidence type="ECO:0008006" key="10">
    <source>
        <dbReference type="Google" id="ProtNLM"/>
    </source>
</evidence>
<evidence type="ECO:0000256" key="5">
    <source>
        <dbReference type="ARBA" id="ARBA00038268"/>
    </source>
</evidence>
<dbReference type="Proteomes" id="UP000648187">
    <property type="component" value="Unassembled WGS sequence"/>
</dbReference>
<proteinExistence type="inferred from homology"/>
<protein>
    <recommendedName>
        <fullName evidence="10">Protein-cysteine N-palmitoyltransferase Rasp</fullName>
    </recommendedName>
</protein>
<dbReference type="Pfam" id="PF03062">
    <property type="entry name" value="MBOAT"/>
    <property type="match status" value="1"/>
</dbReference>
<dbReference type="InterPro" id="IPR004299">
    <property type="entry name" value="MBOAT_fam"/>
</dbReference>
<gene>
    <name evidence="8" type="ORF">HW555_002629</name>
</gene>
<keyword evidence="9" id="KW-1185">Reference proteome</keyword>
<keyword evidence="7" id="KW-0732">Signal</keyword>
<keyword evidence="3 6" id="KW-1133">Transmembrane helix</keyword>
<comment type="subcellular location">
    <subcellularLocation>
        <location evidence="1">Membrane</location>
        <topology evidence="1">Multi-pass membrane protein</topology>
    </subcellularLocation>
</comment>
<keyword evidence="4 6" id="KW-0472">Membrane</keyword>
<dbReference type="GO" id="GO:0016409">
    <property type="term" value="F:palmitoyltransferase activity"/>
    <property type="evidence" value="ECO:0007669"/>
    <property type="project" value="TreeGrafter"/>
</dbReference>
<evidence type="ECO:0000313" key="9">
    <source>
        <dbReference type="Proteomes" id="UP000648187"/>
    </source>
</evidence>
<organism evidence="8 9">
    <name type="scientific">Spodoptera exigua</name>
    <name type="common">Beet armyworm</name>
    <name type="synonym">Noctua fulgens</name>
    <dbReference type="NCBI Taxonomy" id="7107"/>
    <lineage>
        <taxon>Eukaryota</taxon>
        <taxon>Metazoa</taxon>
        <taxon>Ecdysozoa</taxon>
        <taxon>Arthropoda</taxon>
        <taxon>Hexapoda</taxon>
        <taxon>Insecta</taxon>
        <taxon>Pterygota</taxon>
        <taxon>Neoptera</taxon>
        <taxon>Endopterygota</taxon>
        <taxon>Lepidoptera</taxon>
        <taxon>Glossata</taxon>
        <taxon>Ditrysia</taxon>
        <taxon>Noctuoidea</taxon>
        <taxon>Noctuidae</taxon>
        <taxon>Amphipyrinae</taxon>
        <taxon>Spodoptera</taxon>
    </lineage>
</organism>
<reference evidence="8" key="1">
    <citation type="submission" date="2020-08" db="EMBL/GenBank/DDBJ databases">
        <title>Spodoptera exigua strain:BAW_Kor-Di-RS1 Genome sequencing and assembly.</title>
        <authorList>
            <person name="Kim J."/>
            <person name="Nam H.Y."/>
            <person name="Kwon M."/>
            <person name="Choi J.H."/>
            <person name="Cho S.R."/>
            <person name="Kim G.-H."/>
        </authorList>
    </citation>
    <scope>NUCLEOTIDE SEQUENCE</scope>
    <source>
        <strain evidence="8">BAW_Kor-Di-RS1</strain>
        <tissue evidence="8">Whole-body</tissue>
    </source>
</reference>
<feature type="transmembrane region" description="Helical" evidence="6">
    <location>
        <begin position="260"/>
        <end position="278"/>
    </location>
</feature>
<feature type="transmembrane region" description="Helical" evidence="6">
    <location>
        <begin position="88"/>
        <end position="104"/>
    </location>
</feature>
<evidence type="ECO:0000256" key="4">
    <source>
        <dbReference type="ARBA" id="ARBA00023136"/>
    </source>
</evidence>